<evidence type="ECO:0000256" key="1">
    <source>
        <dbReference type="ARBA" id="ARBA00004141"/>
    </source>
</evidence>
<evidence type="ECO:0000313" key="9">
    <source>
        <dbReference type="Proteomes" id="UP000505377"/>
    </source>
</evidence>
<sequence length="564" mass="58331">MLAGLGVWAVLVPQGLAYGELAGLSPVAGLYTALGALLLYPLLGSSRYANVGPESSIAIVTAAYVGGLVADAPERAAGLAALLSLVTAGFLLLGALLRLGVVARLLSTPVLAGYLAGSAVVIGSGQLGKIFAVPTPAEQWWRKLGELVAALPTTNTRALLIGVATVLVVVAVIRWAPGVPGILLAVTSATALVALVGWQDEVPVIGEVDSGIPVPSLPDTAPGDVLDLLGAGASVALLIFASSMLTAGALARRDRDRVSGRREFLGLAAASVGSGLLQGFPANASDSRSFMVADARARSQGANLVAAALTAVTLLVLTPVFRYLPQAALGAVVLVASARMVDLDGLRLLWRVRRSDFVLAAVTAGGVLVVGVLPGIGVGVAVSLLEVLRRAVLPPTAVLGRVAGRTAWRTAANHDGSRMVPGLLVYRFDAPLFFANAAVLREEVIDLVDASDPPVREVVIDAEGIVDMDVTGAEALDELMDQLEERSVRLVLVSVRTTLRTTLQRLGLEDRIGAHGFPLRVRDAVVEFRRRTQTERAAREAADPESAEPADPTAGGTGRVIRDG</sequence>
<keyword evidence="9" id="KW-1185">Reference proteome</keyword>
<feature type="transmembrane region" description="Helical" evidence="6">
    <location>
        <begin position="111"/>
        <end position="134"/>
    </location>
</feature>
<dbReference type="KEGG" id="pbro:HOP40_21095"/>
<dbReference type="Pfam" id="PF00916">
    <property type="entry name" value="Sulfate_transp"/>
    <property type="match status" value="1"/>
</dbReference>
<keyword evidence="2 6" id="KW-0812">Transmembrane</keyword>
<dbReference type="GO" id="GO:0055085">
    <property type="term" value="P:transmembrane transport"/>
    <property type="evidence" value="ECO:0007669"/>
    <property type="project" value="InterPro"/>
</dbReference>
<evidence type="ECO:0000313" key="8">
    <source>
        <dbReference type="EMBL" id="QJY47986.1"/>
    </source>
</evidence>
<feature type="transmembrane region" description="Helical" evidence="6">
    <location>
        <begin position="228"/>
        <end position="251"/>
    </location>
</feature>
<dbReference type="InterPro" id="IPR036513">
    <property type="entry name" value="STAS_dom_sf"/>
</dbReference>
<feature type="transmembrane region" description="Helical" evidence="6">
    <location>
        <begin position="51"/>
        <end position="70"/>
    </location>
</feature>
<dbReference type="InterPro" id="IPR001902">
    <property type="entry name" value="SLC26A/SulP_fam"/>
</dbReference>
<organism evidence="8 9">
    <name type="scientific">Pseudonocardia broussonetiae</name>
    <dbReference type="NCBI Taxonomy" id="2736640"/>
    <lineage>
        <taxon>Bacteria</taxon>
        <taxon>Bacillati</taxon>
        <taxon>Actinomycetota</taxon>
        <taxon>Actinomycetes</taxon>
        <taxon>Pseudonocardiales</taxon>
        <taxon>Pseudonocardiaceae</taxon>
        <taxon>Pseudonocardia</taxon>
    </lineage>
</organism>
<evidence type="ECO:0000256" key="3">
    <source>
        <dbReference type="ARBA" id="ARBA00022989"/>
    </source>
</evidence>
<evidence type="ECO:0000256" key="2">
    <source>
        <dbReference type="ARBA" id="ARBA00022692"/>
    </source>
</evidence>
<dbReference type="InterPro" id="IPR002645">
    <property type="entry name" value="STAS_dom"/>
</dbReference>
<evidence type="ECO:0000259" key="7">
    <source>
        <dbReference type="PROSITE" id="PS50801"/>
    </source>
</evidence>
<gene>
    <name evidence="8" type="ORF">HOP40_21095</name>
</gene>
<accession>A0A6M6JKV0</accession>
<dbReference type="PROSITE" id="PS50801">
    <property type="entry name" value="STAS"/>
    <property type="match status" value="1"/>
</dbReference>
<feature type="transmembrane region" description="Helical" evidence="6">
    <location>
        <begin position="76"/>
        <end position="99"/>
    </location>
</feature>
<evidence type="ECO:0000256" key="6">
    <source>
        <dbReference type="SAM" id="Phobius"/>
    </source>
</evidence>
<proteinExistence type="predicted"/>
<dbReference type="InterPro" id="IPR011547">
    <property type="entry name" value="SLC26A/SulP_dom"/>
</dbReference>
<dbReference type="SUPFAM" id="SSF52091">
    <property type="entry name" value="SpoIIaa-like"/>
    <property type="match status" value="1"/>
</dbReference>
<feature type="transmembrane region" description="Helical" evidence="6">
    <location>
        <begin position="154"/>
        <end position="173"/>
    </location>
</feature>
<dbReference type="RefSeq" id="WP_172161194.1">
    <property type="nucleotide sequence ID" value="NZ_CP053564.1"/>
</dbReference>
<evidence type="ECO:0000256" key="5">
    <source>
        <dbReference type="SAM" id="MobiDB-lite"/>
    </source>
</evidence>
<dbReference type="EMBL" id="CP053564">
    <property type="protein sequence ID" value="QJY47986.1"/>
    <property type="molecule type" value="Genomic_DNA"/>
</dbReference>
<feature type="transmembrane region" description="Helical" evidence="6">
    <location>
        <begin position="301"/>
        <end position="321"/>
    </location>
</feature>
<feature type="compositionally biased region" description="Basic and acidic residues" evidence="5">
    <location>
        <begin position="533"/>
        <end position="542"/>
    </location>
</feature>
<feature type="transmembrane region" description="Helical" evidence="6">
    <location>
        <begin position="180"/>
        <end position="198"/>
    </location>
</feature>
<evidence type="ECO:0000256" key="4">
    <source>
        <dbReference type="ARBA" id="ARBA00023136"/>
    </source>
</evidence>
<feature type="transmembrane region" description="Helical" evidence="6">
    <location>
        <begin position="357"/>
        <end position="385"/>
    </location>
</feature>
<protein>
    <submittedName>
        <fullName evidence="8">SulP family inorganic anion transporter</fullName>
    </submittedName>
</protein>
<dbReference type="Pfam" id="PF01740">
    <property type="entry name" value="STAS"/>
    <property type="match status" value="1"/>
</dbReference>
<comment type="subcellular location">
    <subcellularLocation>
        <location evidence="1">Membrane</location>
        <topology evidence="1">Multi-pass membrane protein</topology>
    </subcellularLocation>
</comment>
<dbReference type="Proteomes" id="UP000505377">
    <property type="component" value="Chromosome"/>
</dbReference>
<name>A0A6M6JKV0_9PSEU</name>
<dbReference type="GO" id="GO:0016020">
    <property type="term" value="C:membrane"/>
    <property type="evidence" value="ECO:0007669"/>
    <property type="project" value="UniProtKB-SubCell"/>
</dbReference>
<feature type="domain" description="STAS" evidence="7">
    <location>
        <begin position="413"/>
        <end position="528"/>
    </location>
</feature>
<keyword evidence="3 6" id="KW-1133">Transmembrane helix</keyword>
<feature type="transmembrane region" description="Helical" evidence="6">
    <location>
        <begin position="27"/>
        <end position="44"/>
    </location>
</feature>
<feature type="region of interest" description="Disordered" evidence="5">
    <location>
        <begin position="533"/>
        <end position="564"/>
    </location>
</feature>
<dbReference type="AlphaFoldDB" id="A0A6M6JKV0"/>
<dbReference type="PANTHER" id="PTHR11814">
    <property type="entry name" value="SULFATE TRANSPORTER"/>
    <property type="match status" value="1"/>
</dbReference>
<dbReference type="Gene3D" id="3.30.750.24">
    <property type="entry name" value="STAS domain"/>
    <property type="match status" value="1"/>
</dbReference>
<dbReference type="CDD" id="cd07042">
    <property type="entry name" value="STAS_SulP_like_sulfate_transporter"/>
    <property type="match status" value="1"/>
</dbReference>
<keyword evidence="4 6" id="KW-0472">Membrane</keyword>
<reference evidence="8 9" key="1">
    <citation type="submission" date="2020-05" db="EMBL/GenBank/DDBJ databases">
        <authorList>
            <person name="Mo P."/>
        </authorList>
    </citation>
    <scope>NUCLEOTIDE SEQUENCE [LARGE SCALE GENOMIC DNA]</scope>
    <source>
        <strain evidence="8 9">Gen01</strain>
    </source>
</reference>